<feature type="domain" description="HTH myb-type" evidence="7">
    <location>
        <begin position="64"/>
        <end position="119"/>
    </location>
</feature>
<accession>A0AAD7U8Q3</accession>
<dbReference type="GO" id="GO:0001006">
    <property type="term" value="F:RNA polymerase III type 3 promoter sequence-specific DNA binding"/>
    <property type="evidence" value="ECO:0007669"/>
    <property type="project" value="TreeGrafter"/>
</dbReference>
<evidence type="ECO:0000256" key="4">
    <source>
        <dbReference type="ARBA" id="ARBA00023242"/>
    </source>
</evidence>
<feature type="domain" description="HTH myb-type" evidence="7">
    <location>
        <begin position="121"/>
        <end position="171"/>
    </location>
</feature>
<feature type="region of interest" description="Disordered" evidence="5">
    <location>
        <begin position="177"/>
        <end position="254"/>
    </location>
</feature>
<feature type="region of interest" description="Disordered" evidence="5">
    <location>
        <begin position="35"/>
        <end position="63"/>
    </location>
</feature>
<evidence type="ECO:0000256" key="5">
    <source>
        <dbReference type="SAM" id="MobiDB-lite"/>
    </source>
</evidence>
<feature type="domain" description="Myb-like" evidence="6">
    <location>
        <begin position="64"/>
        <end position="115"/>
    </location>
</feature>
<evidence type="ECO:0000259" key="7">
    <source>
        <dbReference type="PROSITE" id="PS51294"/>
    </source>
</evidence>
<feature type="compositionally biased region" description="Acidic residues" evidence="5">
    <location>
        <begin position="48"/>
        <end position="60"/>
    </location>
</feature>
<dbReference type="CDD" id="cd00167">
    <property type="entry name" value="SANT"/>
    <property type="match status" value="2"/>
</dbReference>
<evidence type="ECO:0000256" key="3">
    <source>
        <dbReference type="ARBA" id="ARBA00023163"/>
    </source>
</evidence>
<dbReference type="InterPro" id="IPR017930">
    <property type="entry name" value="Myb_dom"/>
</dbReference>
<dbReference type="PANTHER" id="PTHR46621">
    <property type="entry name" value="SNRNA-ACTIVATING PROTEIN COMPLEX SUBUNIT 4"/>
    <property type="match status" value="1"/>
</dbReference>
<evidence type="ECO:0000256" key="2">
    <source>
        <dbReference type="ARBA" id="ARBA00023125"/>
    </source>
</evidence>
<keyword evidence="1" id="KW-0805">Transcription regulation</keyword>
<name>A0AAD7U8Q3_9STRA</name>
<dbReference type="GO" id="GO:0042795">
    <property type="term" value="P:snRNA transcription by RNA polymerase II"/>
    <property type="evidence" value="ECO:0007669"/>
    <property type="project" value="TreeGrafter"/>
</dbReference>
<dbReference type="InterPro" id="IPR001005">
    <property type="entry name" value="SANT/Myb"/>
</dbReference>
<dbReference type="InterPro" id="IPR051575">
    <property type="entry name" value="Myb-like_DNA-bd"/>
</dbReference>
<feature type="domain" description="Myb-like" evidence="6">
    <location>
        <begin position="116"/>
        <end position="167"/>
    </location>
</feature>
<keyword evidence="2" id="KW-0238">DNA-binding</keyword>
<evidence type="ECO:0000259" key="6">
    <source>
        <dbReference type="PROSITE" id="PS50090"/>
    </source>
</evidence>
<evidence type="ECO:0000313" key="8">
    <source>
        <dbReference type="EMBL" id="KAJ8600198.1"/>
    </source>
</evidence>
<dbReference type="PROSITE" id="PS50090">
    <property type="entry name" value="MYB_LIKE"/>
    <property type="match status" value="2"/>
</dbReference>
<dbReference type="EMBL" id="JAQMWT010000526">
    <property type="protein sequence ID" value="KAJ8600198.1"/>
    <property type="molecule type" value="Genomic_DNA"/>
</dbReference>
<dbReference type="GO" id="GO:0000978">
    <property type="term" value="F:RNA polymerase II cis-regulatory region sequence-specific DNA binding"/>
    <property type="evidence" value="ECO:0007669"/>
    <property type="project" value="TreeGrafter"/>
</dbReference>
<dbReference type="Gene3D" id="1.10.10.60">
    <property type="entry name" value="Homeodomain-like"/>
    <property type="match status" value="2"/>
</dbReference>
<feature type="region of interest" description="Disordered" evidence="5">
    <location>
        <begin position="344"/>
        <end position="367"/>
    </location>
</feature>
<keyword evidence="3" id="KW-0804">Transcription</keyword>
<dbReference type="Pfam" id="PF13921">
    <property type="entry name" value="Myb_DNA-bind_6"/>
    <property type="match status" value="1"/>
</dbReference>
<proteinExistence type="predicted"/>
<evidence type="ECO:0000313" key="9">
    <source>
        <dbReference type="Proteomes" id="UP001230188"/>
    </source>
</evidence>
<keyword evidence="9" id="KW-1185">Reference proteome</keyword>
<dbReference type="PANTHER" id="PTHR46621:SF1">
    <property type="entry name" value="SNRNA-ACTIVATING PROTEIN COMPLEX SUBUNIT 4"/>
    <property type="match status" value="1"/>
</dbReference>
<feature type="compositionally biased region" description="Polar residues" evidence="5">
    <location>
        <begin position="217"/>
        <end position="231"/>
    </location>
</feature>
<comment type="caution">
    <text evidence="8">The sequence shown here is derived from an EMBL/GenBank/DDBJ whole genome shotgun (WGS) entry which is preliminary data.</text>
</comment>
<sequence>MEARGEDDDHDRRLLAAQTLCATGRNGASSLREEVIASETPWMRAGDEDAGEEEEEDEAEVGCKRKARPRRWTDAEDAALCEGVRKFGERTWKSIALAVGTRDHMQCLQRWKKVIKPGMLRGHWSAQEDDIIRRSVQGQDTVDWQGIANKLEVRSVRECKERWKYALSTLAAHRIHEEDDAASEQKEDDHQHHEAAISPKSASSRAADREIEDETGRQTLLTQTRNGTSSGRRVADPLSGASYHDSSSEESRYGCLPSKVVDDLRDPGSEPWRRAIQRRLDDATEVIKGAQAEIAHVRHLVECYAHRVPVMTDGYHPDHAAAMLPPPTNPRAMRPNDYASSRARLDTTYPLPPPRAPEYDQQQEPHSSHHLAMMGVFPAPYQQRHRVDAYDYSQQKLGDDRAYRYAGYR</sequence>
<dbReference type="GO" id="GO:0042796">
    <property type="term" value="P:snRNA transcription by RNA polymerase III"/>
    <property type="evidence" value="ECO:0007669"/>
    <property type="project" value="TreeGrafter"/>
</dbReference>
<dbReference type="Proteomes" id="UP001230188">
    <property type="component" value="Unassembled WGS sequence"/>
</dbReference>
<dbReference type="SUPFAM" id="SSF46689">
    <property type="entry name" value="Homeodomain-like"/>
    <property type="match status" value="2"/>
</dbReference>
<organism evidence="8 9">
    <name type="scientific">Chrysophaeum taylorii</name>
    <dbReference type="NCBI Taxonomy" id="2483200"/>
    <lineage>
        <taxon>Eukaryota</taxon>
        <taxon>Sar</taxon>
        <taxon>Stramenopiles</taxon>
        <taxon>Ochrophyta</taxon>
        <taxon>Pelagophyceae</taxon>
        <taxon>Pelagomonadales</taxon>
        <taxon>Pelagomonadaceae</taxon>
        <taxon>Chrysophaeum</taxon>
    </lineage>
</organism>
<keyword evidence="4" id="KW-0539">Nucleus</keyword>
<dbReference type="InterPro" id="IPR009057">
    <property type="entry name" value="Homeodomain-like_sf"/>
</dbReference>
<gene>
    <name evidence="8" type="ORF">CTAYLR_001989</name>
</gene>
<evidence type="ECO:0000256" key="1">
    <source>
        <dbReference type="ARBA" id="ARBA00023015"/>
    </source>
</evidence>
<dbReference type="PROSITE" id="PS51294">
    <property type="entry name" value="HTH_MYB"/>
    <property type="match status" value="2"/>
</dbReference>
<protein>
    <submittedName>
        <fullName evidence="8">Uncharacterized protein</fullName>
    </submittedName>
</protein>
<dbReference type="SMART" id="SM00717">
    <property type="entry name" value="SANT"/>
    <property type="match status" value="2"/>
</dbReference>
<dbReference type="AlphaFoldDB" id="A0AAD7U8Q3"/>
<dbReference type="GO" id="GO:0019185">
    <property type="term" value="C:snRNA-activating protein complex"/>
    <property type="evidence" value="ECO:0007669"/>
    <property type="project" value="TreeGrafter"/>
</dbReference>
<reference evidence="8" key="1">
    <citation type="submission" date="2023-01" db="EMBL/GenBank/DDBJ databases">
        <title>Metagenome sequencing of chrysophaentin producing Chrysophaeum taylorii.</title>
        <authorList>
            <person name="Davison J."/>
            <person name="Bewley C."/>
        </authorList>
    </citation>
    <scope>NUCLEOTIDE SEQUENCE</scope>
    <source>
        <strain evidence="8">NIES-1699</strain>
    </source>
</reference>
<feature type="compositionally biased region" description="Basic and acidic residues" evidence="5">
    <location>
        <begin position="183"/>
        <end position="195"/>
    </location>
</feature>